<dbReference type="GO" id="GO:0008270">
    <property type="term" value="F:zinc ion binding"/>
    <property type="evidence" value="ECO:0007669"/>
    <property type="project" value="UniProtKB-KW"/>
</dbReference>
<feature type="domain" description="RecA family profile 1" evidence="14">
    <location>
        <begin position="69"/>
        <end position="219"/>
    </location>
</feature>
<dbReference type="InterPro" id="IPR020588">
    <property type="entry name" value="RecA_ATP-bd"/>
</dbReference>
<evidence type="ECO:0000256" key="9">
    <source>
        <dbReference type="ARBA" id="ARBA00023125"/>
    </source>
</evidence>
<dbReference type="GO" id="GO:0140664">
    <property type="term" value="F:ATP-dependent DNA damage sensor activity"/>
    <property type="evidence" value="ECO:0007669"/>
    <property type="project" value="InterPro"/>
</dbReference>
<keyword evidence="4 13" id="KW-0863">Zinc-finger</keyword>
<keyword evidence="5" id="KW-0378">Hydrolase</keyword>
<dbReference type="PANTHER" id="PTHR32472:SF10">
    <property type="entry name" value="DNA REPAIR PROTEIN RADA-LIKE PROTEIN"/>
    <property type="match status" value="1"/>
</dbReference>
<keyword evidence="16" id="KW-1185">Reference proteome</keyword>
<dbReference type="Proteomes" id="UP000051992">
    <property type="component" value="Unassembled WGS sequence"/>
</dbReference>
<dbReference type="SUPFAM" id="SSF52540">
    <property type="entry name" value="P-loop containing nucleoside triphosphate hydrolases"/>
    <property type="match status" value="1"/>
</dbReference>
<keyword evidence="10 11" id="KW-0234">DNA repair</keyword>
<evidence type="ECO:0000256" key="2">
    <source>
        <dbReference type="ARBA" id="ARBA00022741"/>
    </source>
</evidence>
<keyword evidence="8 11" id="KW-0346">Stress response</keyword>
<dbReference type="PRINTS" id="PR01874">
    <property type="entry name" value="DNAREPAIRADA"/>
</dbReference>
<name>A0A0R2H0S6_WEIVI</name>
<dbReference type="FunFam" id="3.40.50.300:FF:000050">
    <property type="entry name" value="DNA repair protein RadA"/>
    <property type="match status" value="1"/>
</dbReference>
<evidence type="ECO:0000259" key="14">
    <source>
        <dbReference type="PROSITE" id="PS50162"/>
    </source>
</evidence>
<evidence type="ECO:0000256" key="3">
    <source>
        <dbReference type="ARBA" id="ARBA00022763"/>
    </source>
</evidence>
<comment type="caution">
    <text evidence="15">The sequence shown here is derived from an EMBL/GenBank/DDBJ whole genome shotgun (WGS) entry which is preliminary data.</text>
</comment>
<dbReference type="SMART" id="SM00382">
    <property type="entry name" value="AAA"/>
    <property type="match status" value="1"/>
</dbReference>
<evidence type="ECO:0000256" key="6">
    <source>
        <dbReference type="ARBA" id="ARBA00022833"/>
    </source>
</evidence>
<dbReference type="InterPro" id="IPR041166">
    <property type="entry name" value="Rubredoxin_2"/>
</dbReference>
<proteinExistence type="inferred from homology"/>
<keyword evidence="3 11" id="KW-0227">DNA damage</keyword>
<feature type="short sequence motif" description="RadA KNRFG motif" evidence="11">
    <location>
        <begin position="256"/>
        <end position="260"/>
    </location>
</feature>
<dbReference type="Pfam" id="PF13541">
    <property type="entry name" value="ChlI"/>
    <property type="match status" value="1"/>
</dbReference>
<reference evidence="15 16" key="1">
    <citation type="journal article" date="2015" name="Genome Announc.">
        <title>Expanding the biotechnology potential of lactobacilli through comparative genomics of 213 strains and associated genera.</title>
        <authorList>
            <person name="Sun Z."/>
            <person name="Harris H.M."/>
            <person name="McCann A."/>
            <person name="Guo C."/>
            <person name="Argimon S."/>
            <person name="Zhang W."/>
            <person name="Yang X."/>
            <person name="Jeffery I.B."/>
            <person name="Cooney J.C."/>
            <person name="Kagawa T.F."/>
            <person name="Liu W."/>
            <person name="Song Y."/>
            <person name="Salvetti E."/>
            <person name="Wrobel A."/>
            <person name="Rasinkangas P."/>
            <person name="Parkhill J."/>
            <person name="Rea M.C."/>
            <person name="O'Sullivan O."/>
            <person name="Ritari J."/>
            <person name="Douillard F.P."/>
            <person name="Paul Ross R."/>
            <person name="Yang R."/>
            <person name="Briner A.E."/>
            <person name="Felis G.E."/>
            <person name="de Vos W.M."/>
            <person name="Barrangou R."/>
            <person name="Klaenhammer T.R."/>
            <person name="Caufield P.W."/>
            <person name="Cui Y."/>
            <person name="Zhang H."/>
            <person name="O'Toole P.W."/>
        </authorList>
    </citation>
    <scope>NUCLEOTIDE SEQUENCE [LARGE SCALE GENOMIC DNA]</scope>
    <source>
        <strain evidence="15 16">DSM 20410</strain>
    </source>
</reference>
<keyword evidence="7 11" id="KW-0067">ATP-binding</keyword>
<evidence type="ECO:0000256" key="8">
    <source>
        <dbReference type="ARBA" id="ARBA00023016"/>
    </source>
</evidence>
<comment type="domain">
    <text evidence="11">The middle region has homology to RecA with ATPase motifs including the RadA KNRFG motif, while the C-terminus is homologous to Lon protease.</text>
</comment>
<dbReference type="CDD" id="cd01121">
    <property type="entry name" value="RadA_SMS_N"/>
    <property type="match status" value="1"/>
</dbReference>
<evidence type="ECO:0000256" key="13">
    <source>
        <dbReference type="RuleBase" id="RU003555"/>
    </source>
</evidence>
<evidence type="ECO:0000313" key="15">
    <source>
        <dbReference type="EMBL" id="KRN46530.1"/>
    </source>
</evidence>
<organism evidence="15 16">
    <name type="scientific">Weissella viridescens</name>
    <name type="common">Lactobacillus viridescens</name>
    <dbReference type="NCBI Taxonomy" id="1629"/>
    <lineage>
        <taxon>Bacteria</taxon>
        <taxon>Bacillati</taxon>
        <taxon>Bacillota</taxon>
        <taxon>Bacilli</taxon>
        <taxon>Lactobacillales</taxon>
        <taxon>Lactobacillaceae</taxon>
        <taxon>Weissella</taxon>
    </lineage>
</organism>
<dbReference type="Gene3D" id="3.40.50.300">
    <property type="entry name" value="P-loop containing nucleotide triphosphate hydrolases"/>
    <property type="match status" value="1"/>
</dbReference>
<evidence type="ECO:0000256" key="5">
    <source>
        <dbReference type="ARBA" id="ARBA00022801"/>
    </source>
</evidence>
<dbReference type="GO" id="GO:0000725">
    <property type="term" value="P:recombinational repair"/>
    <property type="evidence" value="ECO:0007669"/>
    <property type="project" value="UniProtKB-UniRule"/>
</dbReference>
<protein>
    <recommendedName>
        <fullName evidence="11 12">DNA repair protein RadA</fullName>
    </recommendedName>
</protein>
<dbReference type="GO" id="GO:0016787">
    <property type="term" value="F:hydrolase activity"/>
    <property type="evidence" value="ECO:0007669"/>
    <property type="project" value="UniProtKB-KW"/>
</dbReference>
<dbReference type="InterPro" id="IPR020568">
    <property type="entry name" value="Ribosomal_Su5_D2-typ_SF"/>
</dbReference>
<comment type="similarity">
    <text evidence="11 13">Belongs to the RecA family. RadA subfamily.</text>
</comment>
<dbReference type="Pfam" id="PF13481">
    <property type="entry name" value="AAA_25"/>
    <property type="match status" value="1"/>
</dbReference>
<accession>A0A0R2H0S6</accession>
<feature type="binding site" evidence="11">
    <location>
        <begin position="98"/>
        <end position="105"/>
    </location>
    <ligand>
        <name>ATP</name>
        <dbReference type="ChEBI" id="CHEBI:30616"/>
    </ligand>
</feature>
<dbReference type="InterPro" id="IPR027417">
    <property type="entry name" value="P-loop_NTPase"/>
</dbReference>
<evidence type="ECO:0000256" key="7">
    <source>
        <dbReference type="ARBA" id="ARBA00022840"/>
    </source>
</evidence>
<dbReference type="Gene3D" id="3.30.230.10">
    <property type="match status" value="1"/>
</dbReference>
<dbReference type="PANTHER" id="PTHR32472">
    <property type="entry name" value="DNA REPAIR PROTEIN RADA"/>
    <property type="match status" value="1"/>
</dbReference>
<keyword evidence="1 11" id="KW-0479">Metal-binding</keyword>
<comment type="function">
    <text evidence="11">Plays a role in repairing double-strand DNA breaks, probably involving stabilizing or processing branched DNA or blocked replication forks.</text>
</comment>
<dbReference type="PATRIC" id="fig|1629.5.peg.813"/>
<dbReference type="HAMAP" id="MF_01498">
    <property type="entry name" value="RadA_bact"/>
    <property type="match status" value="1"/>
</dbReference>
<dbReference type="SUPFAM" id="SSF54211">
    <property type="entry name" value="Ribosomal protein S5 domain 2-like"/>
    <property type="match status" value="1"/>
</dbReference>
<dbReference type="NCBIfam" id="TIGR00416">
    <property type="entry name" value="sms"/>
    <property type="match status" value="1"/>
</dbReference>
<dbReference type="GO" id="GO:0003684">
    <property type="term" value="F:damaged DNA binding"/>
    <property type="evidence" value="ECO:0007669"/>
    <property type="project" value="InterPro"/>
</dbReference>
<keyword evidence="2 11" id="KW-0547">Nucleotide-binding</keyword>
<dbReference type="PROSITE" id="PS50162">
    <property type="entry name" value="RECA_2"/>
    <property type="match status" value="1"/>
</dbReference>
<sequence length="459" mass="50012">MMAKAKTQFVCSNCGNVSQRYMGRCPSCGAWGTLVEEVQQPEKADRKSRVNLAGQTAKVERLDEVDIEETPRILTQSEEFNRVLGGGIVPGSLVLIGGDPGIGKSTLLLQISGDLSSHGQRVLYVSGEESASQIKLRAERLGVQGDAEFYLYPETDMSAIRKAIDESKPDFVVIDSIQTMQQPDISSAIGSVAQIRETTAELLQIAKTNGITIFIVGHVTKEGAIAGPKILEHMVDTVLYFEGDNQRSYRLLRAAKNRFGSTNELGVFEMVHEGLSEVKNPSEMFLEERLEHASGSAVVVALEGTRPVLVEVQALVTPTVFGNAQRTASGIDRNRVSVLMAVLEKRANLLMQNEDAYVRAAGGVKLEEPGIDLALAVAIASSYRDKETRVGDAFVGEIGLTGEIRRVPRMLDRILEAQKLGFKRVFVPQKALEGKQDEITDIEVVSVKTLADALQRALD</sequence>
<evidence type="ECO:0000256" key="12">
    <source>
        <dbReference type="NCBIfam" id="TIGR00416"/>
    </source>
</evidence>
<evidence type="ECO:0000256" key="11">
    <source>
        <dbReference type="HAMAP-Rule" id="MF_01498"/>
    </source>
</evidence>
<dbReference type="Pfam" id="PF18073">
    <property type="entry name" value="Zn_ribbon_LapB"/>
    <property type="match status" value="1"/>
</dbReference>
<comment type="function">
    <text evidence="13">DNA-dependent ATPase involved in processing of recombination intermediates, plays a role in repairing DNA breaks. Stimulates the branch migration of RecA-mediated strand transfer reactions, allowing the 3' invading strand to extend heteroduplex DNA faster. Binds ssDNA in the presence of ADP but not other nucleotides, has ATPase activity that is stimulated by ssDNA and various branched DNA structures, but inhibited by SSB. Does not have RecA's homology-searching function.</text>
</comment>
<keyword evidence="6 13" id="KW-0862">Zinc</keyword>
<feature type="region of interest" description="Lon-protease-like" evidence="11">
    <location>
        <begin position="355"/>
        <end position="459"/>
    </location>
</feature>
<dbReference type="EMBL" id="JQBM01000002">
    <property type="protein sequence ID" value="KRN46530.1"/>
    <property type="molecule type" value="Genomic_DNA"/>
</dbReference>
<dbReference type="GO" id="GO:0005524">
    <property type="term" value="F:ATP binding"/>
    <property type="evidence" value="ECO:0007669"/>
    <property type="project" value="UniProtKB-UniRule"/>
</dbReference>
<dbReference type="AlphaFoldDB" id="A0A0R2H0S6"/>
<dbReference type="InterPro" id="IPR014721">
    <property type="entry name" value="Ribsml_uS5_D2-typ_fold_subgr"/>
</dbReference>
<evidence type="ECO:0000256" key="10">
    <source>
        <dbReference type="ARBA" id="ARBA00023204"/>
    </source>
</evidence>
<evidence type="ECO:0000313" key="16">
    <source>
        <dbReference type="Proteomes" id="UP000051992"/>
    </source>
</evidence>
<evidence type="ECO:0000256" key="1">
    <source>
        <dbReference type="ARBA" id="ARBA00022723"/>
    </source>
</evidence>
<gene>
    <name evidence="11" type="primary">radA</name>
    <name evidence="15" type="ORF">IV50_GL000807</name>
</gene>
<dbReference type="InterPro" id="IPR004504">
    <property type="entry name" value="DNA_repair_RadA"/>
</dbReference>
<dbReference type="InterPro" id="IPR003593">
    <property type="entry name" value="AAA+_ATPase"/>
</dbReference>
<dbReference type="GO" id="GO:0005829">
    <property type="term" value="C:cytosol"/>
    <property type="evidence" value="ECO:0007669"/>
    <property type="project" value="TreeGrafter"/>
</dbReference>
<keyword evidence="9 11" id="KW-0238">DNA-binding</keyword>
<evidence type="ECO:0000256" key="4">
    <source>
        <dbReference type="ARBA" id="ARBA00022771"/>
    </source>
</evidence>